<dbReference type="Proteomes" id="UP001246244">
    <property type="component" value="Unassembled WGS sequence"/>
</dbReference>
<reference evidence="2" key="1">
    <citation type="submission" date="2023-07" db="EMBL/GenBank/DDBJ databases">
        <title>Whole-genome sequencing of a new Methanosarcina sp. Z-7115.</title>
        <authorList>
            <person name="Zhilina T.N."/>
            <person name="Merkel A.Y."/>
        </authorList>
    </citation>
    <scope>NUCLEOTIDE SEQUENCE [LARGE SCALE GENOMIC DNA]</scope>
    <source>
        <strain evidence="2">Z-7115</strain>
    </source>
</reference>
<protein>
    <submittedName>
        <fullName evidence="1">Uncharacterized protein</fullName>
    </submittedName>
</protein>
<name>A0ABU2CYG2_9EURY</name>
<dbReference type="RefSeq" id="WP_310574792.1">
    <property type="nucleotide sequence ID" value="NZ_JAVKPK010000007.1"/>
</dbReference>
<organism evidence="1 2">
    <name type="scientific">Methanosarcina baikalica</name>
    <dbReference type="NCBI Taxonomy" id="3073890"/>
    <lineage>
        <taxon>Archaea</taxon>
        <taxon>Methanobacteriati</taxon>
        <taxon>Methanobacteriota</taxon>
        <taxon>Stenosarchaea group</taxon>
        <taxon>Methanomicrobia</taxon>
        <taxon>Methanosarcinales</taxon>
        <taxon>Methanosarcinaceae</taxon>
        <taxon>Methanosarcina</taxon>
    </lineage>
</organism>
<gene>
    <name evidence="1" type="ORF">RG963_02990</name>
</gene>
<accession>A0ABU2CYG2</accession>
<evidence type="ECO:0000313" key="2">
    <source>
        <dbReference type="Proteomes" id="UP001246244"/>
    </source>
</evidence>
<sequence>MILNENRIVGNISKSQVTLGDISESIFGGVNTKNSLLHRLYISEEGGSNLSYFCKSLCKPVFSEPELVYPYIPQTFSEKFAFHPSLYRFILPYEPSDEGRRKKYRVIPPPELKDRFPLTYRRIMEFKKEFRHDTSPLNAVDYSINGRKFLEYLNTPKIIASEGYHLHAAYDIVGNHVFEEGCGIVLKDQKKYPYVTAVLNSSIARLFPAVSKSEMMYLSSVAPAVLKRFPIVFSDNGLTENLINTISSYLGFLNRKKYTTDYGVIDWFRELIGFYEQISNLLILDTYFIYDLDSRLLDTLEENIHPYAGDMESENSNSLLSTLYYIKQQILETSSFGKYRFNMEPPNILHFLGLTQSN</sequence>
<comment type="caution">
    <text evidence="1">The sequence shown here is derived from an EMBL/GenBank/DDBJ whole genome shotgun (WGS) entry which is preliminary data.</text>
</comment>
<evidence type="ECO:0000313" key="1">
    <source>
        <dbReference type="EMBL" id="MDR7664768.1"/>
    </source>
</evidence>
<dbReference type="EMBL" id="JAVKPK010000007">
    <property type="protein sequence ID" value="MDR7664768.1"/>
    <property type="molecule type" value="Genomic_DNA"/>
</dbReference>
<proteinExistence type="predicted"/>
<keyword evidence="2" id="KW-1185">Reference proteome</keyword>